<dbReference type="SUPFAM" id="SSF52833">
    <property type="entry name" value="Thioredoxin-like"/>
    <property type="match status" value="1"/>
</dbReference>
<dbReference type="PANTHER" id="PTHR44051">
    <property type="entry name" value="GLUTATHIONE S-TRANSFERASE-RELATED"/>
    <property type="match status" value="1"/>
</dbReference>
<name>A0AAJ0C0Z0_9PEZI</name>
<dbReference type="SUPFAM" id="SSF47616">
    <property type="entry name" value="GST C-terminal domain-like"/>
    <property type="match status" value="1"/>
</dbReference>
<dbReference type="InterPro" id="IPR058268">
    <property type="entry name" value="DUF7962"/>
</dbReference>
<reference evidence="3" key="1">
    <citation type="submission" date="2023-06" db="EMBL/GenBank/DDBJ databases">
        <title>Genome-scale phylogeny and comparative genomics of the fungal order Sordariales.</title>
        <authorList>
            <consortium name="Lawrence Berkeley National Laboratory"/>
            <person name="Hensen N."/>
            <person name="Bonometti L."/>
            <person name="Westerberg I."/>
            <person name="Brannstrom I.O."/>
            <person name="Guillou S."/>
            <person name="Cros-Aarteil S."/>
            <person name="Calhoun S."/>
            <person name="Haridas S."/>
            <person name="Kuo A."/>
            <person name="Mondo S."/>
            <person name="Pangilinan J."/>
            <person name="Riley R."/>
            <person name="Labutti K."/>
            <person name="Andreopoulos B."/>
            <person name="Lipzen A."/>
            <person name="Chen C."/>
            <person name="Yanf M."/>
            <person name="Daum C."/>
            <person name="Ng V."/>
            <person name="Clum A."/>
            <person name="Steindorff A."/>
            <person name="Ohm R."/>
            <person name="Martin F."/>
            <person name="Silar P."/>
            <person name="Natvig D."/>
            <person name="Lalanne C."/>
            <person name="Gautier V."/>
            <person name="Ament-Velasquez S.L."/>
            <person name="Kruys A."/>
            <person name="Hutchinson M.I."/>
            <person name="Powell A.J."/>
            <person name="Barry K."/>
            <person name="Miller A.N."/>
            <person name="Grigoriev I.V."/>
            <person name="Debuchy R."/>
            <person name="Gladieux P."/>
            <person name="Thoren M.H."/>
            <person name="Johannesson H."/>
        </authorList>
    </citation>
    <scope>NUCLEOTIDE SEQUENCE</scope>
    <source>
        <strain evidence="3">8032-3</strain>
    </source>
</reference>
<dbReference type="Pfam" id="PF13417">
    <property type="entry name" value="GST_N_3"/>
    <property type="match status" value="1"/>
</dbReference>
<evidence type="ECO:0000256" key="1">
    <source>
        <dbReference type="ARBA" id="ARBA00007409"/>
    </source>
</evidence>
<dbReference type="GeneID" id="85309260"/>
<dbReference type="Proteomes" id="UP001244011">
    <property type="component" value="Unassembled WGS sequence"/>
</dbReference>
<dbReference type="EMBL" id="MU839008">
    <property type="protein sequence ID" value="KAK1767507.1"/>
    <property type="molecule type" value="Genomic_DNA"/>
</dbReference>
<proteinExistence type="inferred from homology"/>
<dbReference type="CDD" id="cd00570">
    <property type="entry name" value="GST_N_family"/>
    <property type="match status" value="1"/>
</dbReference>
<dbReference type="RefSeq" id="XP_060283720.1">
    <property type="nucleotide sequence ID" value="XM_060426073.1"/>
</dbReference>
<feature type="domain" description="GST N-terminal" evidence="2">
    <location>
        <begin position="7"/>
        <end position="86"/>
    </location>
</feature>
<protein>
    <recommendedName>
        <fullName evidence="2">GST N-terminal domain-containing protein</fullName>
    </recommendedName>
</protein>
<dbReference type="InterPro" id="IPR004045">
    <property type="entry name" value="Glutathione_S-Trfase_N"/>
</dbReference>
<keyword evidence="4" id="KW-1185">Reference proteome</keyword>
<accession>A0AAJ0C0Z0</accession>
<dbReference type="PROSITE" id="PS50404">
    <property type="entry name" value="GST_NTER"/>
    <property type="match status" value="1"/>
</dbReference>
<dbReference type="InterPro" id="IPR036249">
    <property type="entry name" value="Thioredoxin-like_sf"/>
</dbReference>
<evidence type="ECO:0000313" key="3">
    <source>
        <dbReference type="EMBL" id="KAK1767507.1"/>
    </source>
</evidence>
<dbReference type="InterPro" id="IPR036282">
    <property type="entry name" value="Glutathione-S-Trfase_C_sf"/>
</dbReference>
<dbReference type="Pfam" id="PF25907">
    <property type="entry name" value="DUF7962"/>
    <property type="match status" value="1"/>
</dbReference>
<dbReference type="AlphaFoldDB" id="A0AAJ0C0Z0"/>
<evidence type="ECO:0000259" key="2">
    <source>
        <dbReference type="PROSITE" id="PS50404"/>
    </source>
</evidence>
<gene>
    <name evidence="3" type="ORF">QBC33DRAFT_515055</name>
</gene>
<dbReference type="Gene3D" id="3.40.30.110">
    <property type="match status" value="2"/>
</dbReference>
<sequence>MSTSADQPIILYHYPGSPNSRRVVWYLALRGIPYIQCIQPRVLPRPDLARLGINYRRIPILSIGRDVYLDSRLILQKLEQLAPERPRLAADGTPEHRVIERLFEAFTMDAGFSRRIVQLMPSDLPMWSDPAFIEDRADLVGGRGLLTAEALAAARPEAINEVKNVFELLETTLLADGREWILGTEGPSLADIEAVWPLHWSTLIPRALPADHISAILFPRVFAWIERFQRAVSAAEKSFSEPQTVSGEQAAALMVTSAYNETEGQVDENDPVVQKQGLQKGQLVQFWPTDTGSGHKDSGRLVRINSKQVTIETVAGDTTVRVHAPRHGFRVVAHSQGGSDL</sequence>
<dbReference type="Gene3D" id="1.20.1050.10">
    <property type="match status" value="1"/>
</dbReference>
<comment type="caution">
    <text evidence="3">The sequence shown here is derived from an EMBL/GenBank/DDBJ whole genome shotgun (WGS) entry which is preliminary data.</text>
</comment>
<dbReference type="PANTHER" id="PTHR44051:SF8">
    <property type="entry name" value="GLUTATHIONE S-TRANSFERASE GSTA"/>
    <property type="match status" value="1"/>
</dbReference>
<organism evidence="3 4">
    <name type="scientific">Phialemonium atrogriseum</name>
    <dbReference type="NCBI Taxonomy" id="1093897"/>
    <lineage>
        <taxon>Eukaryota</taxon>
        <taxon>Fungi</taxon>
        <taxon>Dikarya</taxon>
        <taxon>Ascomycota</taxon>
        <taxon>Pezizomycotina</taxon>
        <taxon>Sordariomycetes</taxon>
        <taxon>Sordariomycetidae</taxon>
        <taxon>Cephalothecales</taxon>
        <taxon>Cephalothecaceae</taxon>
        <taxon>Phialemonium</taxon>
    </lineage>
</organism>
<evidence type="ECO:0000313" key="4">
    <source>
        <dbReference type="Proteomes" id="UP001244011"/>
    </source>
</evidence>
<comment type="similarity">
    <text evidence="1">Belongs to the GST superfamily.</text>
</comment>